<dbReference type="SUPFAM" id="SSF90229">
    <property type="entry name" value="CCCH zinc finger"/>
    <property type="match status" value="1"/>
</dbReference>
<dbReference type="GO" id="GO:0003677">
    <property type="term" value="F:DNA binding"/>
    <property type="evidence" value="ECO:0007669"/>
    <property type="project" value="UniProtKB-UniRule"/>
</dbReference>
<keyword evidence="6" id="KW-0539">Nucleus</keyword>
<evidence type="ECO:0000313" key="10">
    <source>
        <dbReference type="Proteomes" id="UP000002313"/>
    </source>
</evidence>
<accession>E0S7M7</accession>
<dbReference type="PANTHER" id="PTHR12930:SF0">
    <property type="entry name" value="RING FINGER PROTEIN 113B"/>
    <property type="match status" value="1"/>
</dbReference>
<reference evidence="9 10" key="2">
    <citation type="journal article" date="2012" name="Proc. Natl. Acad. Sci. U.S.A.">
        <title>Gain and loss of multiple functionally related, horizontally transferred genes in the reduced genomes of two microsporidian parasites.</title>
        <authorList>
            <person name="Pombert J.-F."/>
            <person name="Selman M."/>
            <person name="Burki F."/>
            <person name="Bardell F.T."/>
            <person name="Farinelli L."/>
            <person name="Solter L.F."/>
            <person name="Whitman D.W."/>
            <person name="Weiss L.M."/>
            <person name="Corradi N."/>
            <person name="Keeling P.J."/>
        </authorList>
    </citation>
    <scope>NUCLEOTIDE SEQUENCE [LARGE SCALE GENOMIC DNA]</scope>
    <source>
        <strain evidence="9 10">ATCC 50506</strain>
    </source>
</reference>
<evidence type="ECO:0000256" key="5">
    <source>
        <dbReference type="PROSITE-ProRule" id="PRU00723"/>
    </source>
</evidence>
<evidence type="ECO:0000256" key="2">
    <source>
        <dbReference type="ARBA" id="ARBA00022723"/>
    </source>
</evidence>
<evidence type="ECO:0000256" key="4">
    <source>
        <dbReference type="ARBA" id="ARBA00022833"/>
    </source>
</evidence>
<dbReference type="InterPro" id="IPR039971">
    <property type="entry name" value="CWC24-like"/>
</dbReference>
<dbReference type="Proteomes" id="UP000002313">
    <property type="component" value="Chromosome VI"/>
</dbReference>
<dbReference type="OrthoDB" id="25761at2759"/>
<dbReference type="Gene3D" id="4.10.1000.10">
    <property type="entry name" value="Zinc finger, CCCH-type"/>
    <property type="match status" value="1"/>
</dbReference>
<dbReference type="HOGENOM" id="CLU_2291683_0_0_1"/>
<evidence type="ECO:0000256" key="6">
    <source>
        <dbReference type="RuleBase" id="RU367110"/>
    </source>
</evidence>
<evidence type="ECO:0000256" key="3">
    <source>
        <dbReference type="ARBA" id="ARBA00022771"/>
    </source>
</evidence>
<dbReference type="InterPro" id="IPR000571">
    <property type="entry name" value="Znf_CCCH"/>
</dbReference>
<keyword evidence="2 5" id="KW-0479">Metal-binding</keyword>
<dbReference type="Gene3D" id="3.30.40.10">
    <property type="entry name" value="Zinc/RING finger domain, C3HC4 (zinc finger)"/>
    <property type="match status" value="1"/>
</dbReference>
<comment type="subunit">
    <text evidence="6">Associated with the spliceosome.</text>
</comment>
<dbReference type="RefSeq" id="XP_003073066.1">
    <property type="nucleotide sequence ID" value="XM_003073020.1"/>
</dbReference>
<keyword evidence="4 5" id="KW-0862">Zinc</keyword>
<dbReference type="PROSITE" id="PS50089">
    <property type="entry name" value="ZF_RING_2"/>
    <property type="match status" value="1"/>
</dbReference>
<comment type="function">
    <text evidence="6">Involved in pre-mRNA splicing.</text>
</comment>
<comment type="subcellular location">
    <subcellularLocation>
        <location evidence="6">Nucleus</location>
    </subcellularLocation>
</comment>
<name>E0S7M7_ENCIT</name>
<dbReference type="PROSITE" id="PS00518">
    <property type="entry name" value="ZF_RING_1"/>
    <property type="match status" value="1"/>
</dbReference>
<dbReference type="GO" id="GO:0008270">
    <property type="term" value="F:zinc ion binding"/>
    <property type="evidence" value="ECO:0007669"/>
    <property type="project" value="UniProtKB-KW"/>
</dbReference>
<dbReference type="InterPro" id="IPR013083">
    <property type="entry name" value="Znf_RING/FYVE/PHD"/>
</dbReference>
<keyword evidence="3 5" id="KW-0863">Zinc-finger</keyword>
<evidence type="ECO:0000313" key="9">
    <source>
        <dbReference type="EMBL" id="ADM11706.1"/>
    </source>
</evidence>
<keyword evidence="6" id="KW-0507">mRNA processing</keyword>
<keyword evidence="6" id="KW-0238">DNA-binding</keyword>
<keyword evidence="6" id="KW-0508">mRNA splicing</keyword>
<dbReference type="VEuPathDB" id="MicrosporidiaDB:Eint_060990"/>
<proteinExistence type="inferred from homology"/>
<dbReference type="InterPro" id="IPR017907">
    <property type="entry name" value="Znf_RING_CS"/>
</dbReference>
<protein>
    <recommendedName>
        <fullName evidence="6">Pre-mRNA-splicing factor CWC24</fullName>
    </recommendedName>
</protein>
<keyword evidence="10" id="KW-1185">Reference proteome</keyword>
<dbReference type="SMART" id="SM00356">
    <property type="entry name" value="ZnF_C3H1"/>
    <property type="match status" value="1"/>
</dbReference>
<sequence length="101" mass="11477">MAKDNEMVETHKIICKPFRETGYCGYGDSCKYLHERSIGFSEMGMISDDDLLCGICKKTFEERVLTECGHSFCSLCAIKKYQDGDECNVCGKAVYGRFWMA</sequence>
<keyword evidence="6" id="KW-0747">Spliceosome</keyword>
<evidence type="ECO:0000256" key="1">
    <source>
        <dbReference type="ARBA" id="ARBA00009161"/>
    </source>
</evidence>
<dbReference type="GO" id="GO:0006397">
    <property type="term" value="P:mRNA processing"/>
    <property type="evidence" value="ECO:0007669"/>
    <property type="project" value="UniProtKB-KW"/>
</dbReference>
<gene>
    <name evidence="9" type="ORF">Eint_060990</name>
</gene>
<dbReference type="EMBL" id="CP001947">
    <property type="protein sequence ID" value="ADM11706.1"/>
    <property type="molecule type" value="Genomic_DNA"/>
</dbReference>
<dbReference type="InterPro" id="IPR001841">
    <property type="entry name" value="Znf_RING"/>
</dbReference>
<feature type="zinc finger region" description="C3H1-type" evidence="5">
    <location>
        <begin position="9"/>
        <end position="37"/>
    </location>
</feature>
<dbReference type="SMART" id="SM00184">
    <property type="entry name" value="RING"/>
    <property type="match status" value="1"/>
</dbReference>
<dbReference type="GeneID" id="9697880"/>
<dbReference type="SUPFAM" id="SSF57850">
    <property type="entry name" value="RING/U-box"/>
    <property type="match status" value="1"/>
</dbReference>
<dbReference type="KEGG" id="ein:Eint_060990"/>
<dbReference type="AlphaFoldDB" id="E0S7M7"/>
<comment type="similarity">
    <text evidence="1 6">Belongs to the CWC24 family.</text>
</comment>
<dbReference type="GO" id="GO:0005684">
    <property type="term" value="C:U2-type spliceosomal complex"/>
    <property type="evidence" value="ECO:0007669"/>
    <property type="project" value="TreeGrafter"/>
</dbReference>
<evidence type="ECO:0000259" key="7">
    <source>
        <dbReference type="PROSITE" id="PS50089"/>
    </source>
</evidence>
<dbReference type="GO" id="GO:0034247">
    <property type="term" value="P:snoRNA splicing"/>
    <property type="evidence" value="ECO:0007669"/>
    <property type="project" value="TreeGrafter"/>
</dbReference>
<dbReference type="Pfam" id="PF13923">
    <property type="entry name" value="zf-C3HC4_2"/>
    <property type="match status" value="1"/>
</dbReference>
<dbReference type="PROSITE" id="PS50103">
    <property type="entry name" value="ZF_C3H1"/>
    <property type="match status" value="1"/>
</dbReference>
<evidence type="ECO:0000259" key="8">
    <source>
        <dbReference type="PROSITE" id="PS50103"/>
    </source>
</evidence>
<reference evidence="9 10" key="1">
    <citation type="journal article" date="2010" name="Nat. Commun.">
        <title>The complete sequence of the smallest known nuclear genome from the microsporidian Encephalitozoon intestinalis.</title>
        <authorList>
            <person name="Corradi N."/>
            <person name="Pombert J.-F."/>
            <person name="Farinelli L."/>
            <person name="Didier E.S."/>
            <person name="Keeling P.J."/>
        </authorList>
    </citation>
    <scope>NUCLEOTIDE SEQUENCE [LARGE SCALE GENOMIC DNA]</scope>
    <source>
        <strain evidence="9 10">ATCC 50506</strain>
    </source>
</reference>
<dbReference type="PANTHER" id="PTHR12930">
    <property type="entry name" value="ZINC FINGER PROTEIN 183"/>
    <property type="match status" value="1"/>
</dbReference>
<feature type="domain" description="C3H1-type" evidence="8">
    <location>
        <begin position="9"/>
        <end position="37"/>
    </location>
</feature>
<dbReference type="InterPro" id="IPR036855">
    <property type="entry name" value="Znf_CCCH_sf"/>
</dbReference>
<dbReference type="Pfam" id="PF00642">
    <property type="entry name" value="zf-CCCH"/>
    <property type="match status" value="1"/>
</dbReference>
<organism evidence="9 10">
    <name type="scientific">Encephalitozoon intestinalis (strain ATCC 50506)</name>
    <name type="common">Microsporidian parasite</name>
    <name type="synonym">Septata intestinalis</name>
    <dbReference type="NCBI Taxonomy" id="876142"/>
    <lineage>
        <taxon>Eukaryota</taxon>
        <taxon>Fungi</taxon>
        <taxon>Fungi incertae sedis</taxon>
        <taxon>Microsporidia</taxon>
        <taxon>Unikaryonidae</taxon>
        <taxon>Encephalitozoon</taxon>
    </lineage>
</organism>
<feature type="domain" description="RING-type" evidence="7">
    <location>
        <begin position="53"/>
        <end position="90"/>
    </location>
</feature>